<dbReference type="AlphaFoldDB" id="A0A8C5HMK8"/>
<dbReference type="Gene3D" id="3.30.470.20">
    <property type="entry name" value="ATP-grasp fold, B domain"/>
    <property type="match status" value="1"/>
</dbReference>
<accession>A0A8C5HMK8</accession>
<proteinExistence type="predicted"/>
<dbReference type="RefSeq" id="XP_028307420.1">
    <property type="nucleotide sequence ID" value="XM_028451619.1"/>
</dbReference>
<sequence length="686" mass="77855">MVELKGSDLPIRRHSCGSTNKVLPIPLPSDGSKPPPFALVAMVNVYLLVTSLNPLTAFLHDISVVRTNQQPRGWPVKLRDFLKQHFGTGTSHQTFGRVKEVIAEVLQVAGALSSERQQSVDRCGLCFQLLSFTLLLSHSFTITVVQVDTELTLSSLSAETFDRQITKDLILEDTLHFLLPEPHSDKQQQLRIPFTPVTPWSWSGSWLWIPQGLSNFLFTHHLKSDRNNQEIKEDVNQEPVQSSTWSGAVCADPHLRQIYTDPLLTLTPMFSPEVKQYRVEVSFDTVMIRIRPVTVSPACKAHLDEQHGPRIANYPVGLGNNRITVLVTDDRDPKVPAIMSIYTIHMFRESRPSLPMFGDHVTCSFLQDCGLQIQPNLPCGLQPHIQTEIPHQTCSSGHAPGRWVVPCLSCSDNRTCDWRQVAWKPDGCFHQLVPPPLLQDCLRDRKVLFIGDSTNRGMMYFLMERLNSSLEDWSKVHHTLVHRNLNGGRSLVSYSYHPQFWLEKERRPTFRQALLKLLHRSFPLENSNQTVVVVGGVQWLNPEHLRTVKEVLDSAFLRNIVVVVKTLGMGFHLPVDGIHSLNLVEIQNLFQKNKDIITAAEHYGYEVIDTFSITMGRYKEFLQGRCACHFHEVQNLWTSRPPINQTAALNTAQGEGYRFPTYHVSGAVNQVYAEILLSRLCLKTRT</sequence>
<dbReference type="Ensembl" id="ENSGWIT00000050795.1">
    <property type="protein sequence ID" value="ENSGWIP00000046939.1"/>
    <property type="gene ID" value="ENSGWIG00000023150.1"/>
</dbReference>
<dbReference type="CTD" id="79974"/>
<dbReference type="GeneID" id="114466119"/>
<dbReference type="PANTHER" id="PTHR14776">
    <property type="entry name" value="CADHERIN-LIKE AND PC-ESTERASE DOMAIN-CONTAINING PROTEIN 1"/>
    <property type="match status" value="1"/>
</dbReference>
<name>A0A8C5HMK8_GOUWI</name>
<gene>
    <name evidence="1" type="primary">cped1</name>
</gene>
<dbReference type="PANTHER" id="PTHR14776:SF1">
    <property type="entry name" value="CADHERIN-LIKE AND PC-ESTERASE DOMAIN-CONTAINING PROTEIN 1"/>
    <property type="match status" value="1"/>
</dbReference>
<reference evidence="1" key="3">
    <citation type="submission" date="2025-09" db="UniProtKB">
        <authorList>
            <consortium name="Ensembl"/>
        </authorList>
    </citation>
    <scope>IDENTIFICATION</scope>
</reference>
<evidence type="ECO:0000313" key="1">
    <source>
        <dbReference type="Ensembl" id="ENSGWIP00000046939.1"/>
    </source>
</evidence>
<reference evidence="1" key="2">
    <citation type="submission" date="2025-08" db="UniProtKB">
        <authorList>
            <consortium name="Ensembl"/>
        </authorList>
    </citation>
    <scope>IDENTIFICATION</scope>
</reference>
<evidence type="ECO:0000313" key="2">
    <source>
        <dbReference type="Proteomes" id="UP000694680"/>
    </source>
</evidence>
<evidence type="ECO:0008006" key="3">
    <source>
        <dbReference type="Google" id="ProtNLM"/>
    </source>
</evidence>
<dbReference type="Proteomes" id="UP000694680">
    <property type="component" value="Chromosome 6"/>
</dbReference>
<reference evidence="1" key="1">
    <citation type="submission" date="2020-06" db="EMBL/GenBank/DDBJ databases">
        <authorList>
            <consortium name="Wellcome Sanger Institute Data Sharing"/>
        </authorList>
    </citation>
    <scope>NUCLEOTIDE SEQUENCE [LARGE SCALE GENOMIC DNA]</scope>
</reference>
<organism evidence="1 2">
    <name type="scientific">Gouania willdenowi</name>
    <name type="common">Blunt-snouted clingfish</name>
    <name type="synonym">Lepadogaster willdenowi</name>
    <dbReference type="NCBI Taxonomy" id="441366"/>
    <lineage>
        <taxon>Eukaryota</taxon>
        <taxon>Metazoa</taxon>
        <taxon>Chordata</taxon>
        <taxon>Craniata</taxon>
        <taxon>Vertebrata</taxon>
        <taxon>Euteleostomi</taxon>
        <taxon>Actinopterygii</taxon>
        <taxon>Neopterygii</taxon>
        <taxon>Teleostei</taxon>
        <taxon>Neoteleostei</taxon>
        <taxon>Acanthomorphata</taxon>
        <taxon>Ovalentaria</taxon>
        <taxon>Blenniimorphae</taxon>
        <taxon>Blenniiformes</taxon>
        <taxon>Gobiesocoidei</taxon>
        <taxon>Gobiesocidae</taxon>
        <taxon>Gobiesocinae</taxon>
        <taxon>Gouania</taxon>
    </lineage>
</organism>
<protein>
    <recommendedName>
        <fullName evidence="3">Cadherin-like and PC-esterase domain-containing protein 1</fullName>
    </recommendedName>
</protein>
<keyword evidence="2" id="KW-1185">Reference proteome</keyword>